<evidence type="ECO:0000256" key="1">
    <source>
        <dbReference type="SAM" id="MobiDB-lite"/>
    </source>
</evidence>
<accession>A0A3N4ICQ6</accession>
<feature type="compositionally biased region" description="Low complexity" evidence="1">
    <location>
        <begin position="1"/>
        <end position="33"/>
    </location>
</feature>
<feature type="compositionally biased region" description="Acidic residues" evidence="1">
    <location>
        <begin position="97"/>
        <end position="116"/>
    </location>
</feature>
<dbReference type="EMBL" id="ML119666">
    <property type="protein sequence ID" value="RPA83266.1"/>
    <property type="molecule type" value="Genomic_DNA"/>
</dbReference>
<sequence>MTSISLPTTAAAARAGSNSSNSSPTSSDYGSPAAKAKAAINQRLKGQIDKHLAEQEAKYAESVVEAKKRAEEEDRTGGGGCGCGKKRNSANRFGGDGPEDGEKEEEGEDSDEEEPKDDQLPYHTAEMAAAIRARNEAILGDLSFIYDNAAHCLLPSIEEPTPVLELERIRKTLLPLVQGKQGYMNALALGLTDKYFMEALIWSEDFDDIILEILAELGMDYFPRPSAPGARFVMMLRIIRQYAVRLITTGFREAKGGKKNKTERKLPLVTEKVPSATALEVKELFNIGLRGGIAASELSWPIKEMIHADLTVQRILELSDGANWKPEGSGPGQWFRLLCFRYSKKEGIRVLGLTLDAVCSVFVNWTFLSYNDYTRAIKDLKSSPADVSDAAATADRHFKDDSIAYLLHFENLRVKMKSRDVVA</sequence>
<feature type="region of interest" description="Disordered" evidence="1">
    <location>
        <begin position="57"/>
        <end position="122"/>
    </location>
</feature>
<reference evidence="2 3" key="1">
    <citation type="journal article" date="2018" name="Nat. Ecol. Evol.">
        <title>Pezizomycetes genomes reveal the molecular basis of ectomycorrhizal truffle lifestyle.</title>
        <authorList>
            <person name="Murat C."/>
            <person name="Payen T."/>
            <person name="Noel B."/>
            <person name="Kuo A."/>
            <person name="Morin E."/>
            <person name="Chen J."/>
            <person name="Kohler A."/>
            <person name="Krizsan K."/>
            <person name="Balestrini R."/>
            <person name="Da Silva C."/>
            <person name="Montanini B."/>
            <person name="Hainaut M."/>
            <person name="Levati E."/>
            <person name="Barry K.W."/>
            <person name="Belfiori B."/>
            <person name="Cichocki N."/>
            <person name="Clum A."/>
            <person name="Dockter R.B."/>
            <person name="Fauchery L."/>
            <person name="Guy J."/>
            <person name="Iotti M."/>
            <person name="Le Tacon F."/>
            <person name="Lindquist E.A."/>
            <person name="Lipzen A."/>
            <person name="Malagnac F."/>
            <person name="Mello A."/>
            <person name="Molinier V."/>
            <person name="Miyauchi S."/>
            <person name="Poulain J."/>
            <person name="Riccioni C."/>
            <person name="Rubini A."/>
            <person name="Sitrit Y."/>
            <person name="Splivallo R."/>
            <person name="Traeger S."/>
            <person name="Wang M."/>
            <person name="Zifcakova L."/>
            <person name="Wipf D."/>
            <person name="Zambonelli A."/>
            <person name="Paolocci F."/>
            <person name="Nowrousian M."/>
            <person name="Ottonello S."/>
            <person name="Baldrian P."/>
            <person name="Spatafora J.W."/>
            <person name="Henrissat B."/>
            <person name="Nagy L.G."/>
            <person name="Aury J.M."/>
            <person name="Wincker P."/>
            <person name="Grigoriev I.V."/>
            <person name="Bonfante P."/>
            <person name="Martin F.M."/>
        </authorList>
    </citation>
    <scope>NUCLEOTIDE SEQUENCE [LARGE SCALE GENOMIC DNA]</scope>
    <source>
        <strain evidence="2 3">RN42</strain>
    </source>
</reference>
<keyword evidence="3" id="KW-1185">Reference proteome</keyword>
<protein>
    <submittedName>
        <fullName evidence="2">Uncharacterized protein</fullName>
    </submittedName>
</protein>
<evidence type="ECO:0000313" key="2">
    <source>
        <dbReference type="EMBL" id="RPA83266.1"/>
    </source>
</evidence>
<feature type="compositionally biased region" description="Basic and acidic residues" evidence="1">
    <location>
        <begin position="57"/>
        <end position="76"/>
    </location>
</feature>
<proteinExistence type="predicted"/>
<evidence type="ECO:0000313" key="3">
    <source>
        <dbReference type="Proteomes" id="UP000275078"/>
    </source>
</evidence>
<organism evidence="2 3">
    <name type="scientific">Ascobolus immersus RN42</name>
    <dbReference type="NCBI Taxonomy" id="1160509"/>
    <lineage>
        <taxon>Eukaryota</taxon>
        <taxon>Fungi</taxon>
        <taxon>Dikarya</taxon>
        <taxon>Ascomycota</taxon>
        <taxon>Pezizomycotina</taxon>
        <taxon>Pezizomycetes</taxon>
        <taxon>Pezizales</taxon>
        <taxon>Ascobolaceae</taxon>
        <taxon>Ascobolus</taxon>
    </lineage>
</organism>
<name>A0A3N4ICQ6_ASCIM</name>
<gene>
    <name evidence="2" type="ORF">BJ508DRAFT_324848</name>
</gene>
<dbReference type="Proteomes" id="UP000275078">
    <property type="component" value="Unassembled WGS sequence"/>
</dbReference>
<feature type="region of interest" description="Disordered" evidence="1">
    <location>
        <begin position="1"/>
        <end position="42"/>
    </location>
</feature>
<dbReference type="AlphaFoldDB" id="A0A3N4ICQ6"/>